<proteinExistence type="predicted"/>
<dbReference type="InterPro" id="IPR012347">
    <property type="entry name" value="Ferritin-like"/>
</dbReference>
<evidence type="ECO:0000256" key="1">
    <source>
        <dbReference type="SAM" id="SignalP"/>
    </source>
</evidence>
<dbReference type="Pfam" id="PF03713">
    <property type="entry name" value="DUF305"/>
    <property type="match status" value="1"/>
</dbReference>
<feature type="chain" id="PRO_5046543420" evidence="1">
    <location>
        <begin position="24"/>
        <end position="121"/>
    </location>
</feature>
<dbReference type="Proteomes" id="UP001518990">
    <property type="component" value="Unassembled WGS sequence"/>
</dbReference>
<sequence>MSTMKPLVIAATLFLSFTGVTLAQHADHGAAKPAAGSESASTRAFRDSMMRMHKNMDIPYTGDADRDFAAGMIPHHQGAIDMARIELEHGKDPEMRKLAQEIIVAQEKEIAQLRAFLARAR</sequence>
<evidence type="ECO:0000313" key="4">
    <source>
        <dbReference type="Proteomes" id="UP001518990"/>
    </source>
</evidence>
<dbReference type="PANTHER" id="PTHR36933:SF1">
    <property type="entry name" value="SLL0788 PROTEIN"/>
    <property type="match status" value="1"/>
</dbReference>
<name>A0ABS3KH82_9PROT</name>
<accession>A0ABS3KH82</accession>
<protein>
    <submittedName>
        <fullName evidence="3">DUF305 domain-containing protein</fullName>
    </submittedName>
</protein>
<reference evidence="3 4" key="1">
    <citation type="submission" date="2020-09" db="EMBL/GenBank/DDBJ databases">
        <title>Roseomonas.</title>
        <authorList>
            <person name="Zhu W."/>
        </authorList>
    </citation>
    <scope>NUCLEOTIDE SEQUENCE [LARGE SCALE GENOMIC DNA]</scope>
    <source>
        <strain evidence="3 4">1311</strain>
    </source>
</reference>
<keyword evidence="4" id="KW-1185">Reference proteome</keyword>
<keyword evidence="1" id="KW-0732">Signal</keyword>
<gene>
    <name evidence="3" type="ORF">IAI60_19600</name>
</gene>
<comment type="caution">
    <text evidence="3">The sequence shown here is derived from an EMBL/GenBank/DDBJ whole genome shotgun (WGS) entry which is preliminary data.</text>
</comment>
<dbReference type="PANTHER" id="PTHR36933">
    <property type="entry name" value="SLL0788 PROTEIN"/>
    <property type="match status" value="1"/>
</dbReference>
<dbReference type="Gene3D" id="1.20.1260.10">
    <property type="match status" value="1"/>
</dbReference>
<dbReference type="EMBL" id="JACTNF010000030">
    <property type="protein sequence ID" value="MBO1076825.1"/>
    <property type="molecule type" value="Genomic_DNA"/>
</dbReference>
<evidence type="ECO:0000259" key="2">
    <source>
        <dbReference type="Pfam" id="PF03713"/>
    </source>
</evidence>
<evidence type="ECO:0000313" key="3">
    <source>
        <dbReference type="EMBL" id="MBO1076825.1"/>
    </source>
</evidence>
<feature type="domain" description="DUF305" evidence="2">
    <location>
        <begin position="35"/>
        <end position="117"/>
    </location>
</feature>
<dbReference type="InterPro" id="IPR005183">
    <property type="entry name" value="DUF305_CopM-like"/>
</dbReference>
<feature type="signal peptide" evidence="1">
    <location>
        <begin position="1"/>
        <end position="23"/>
    </location>
</feature>
<organism evidence="3 4">
    <name type="scientific">Roseomonas marmotae</name>
    <dbReference type="NCBI Taxonomy" id="2768161"/>
    <lineage>
        <taxon>Bacteria</taxon>
        <taxon>Pseudomonadati</taxon>
        <taxon>Pseudomonadota</taxon>
        <taxon>Alphaproteobacteria</taxon>
        <taxon>Acetobacterales</taxon>
        <taxon>Roseomonadaceae</taxon>
        <taxon>Roseomonas</taxon>
    </lineage>
</organism>